<sequence>MHAGDVMTGPRPGDGHLDTRRGVAEPPPEQTTQQIDRTGAGYRQGTLGENHGVPGDNHGAYGDNHGAYGDNRGTVGPDTGAEVHRGDPDTGRHGTGERPRPTHRDVVAGQQERFGGTKWGSAFFGWLTAVGTAVLLTALVVAIGAVFDLDWAAQADEAARTPGSFTPASITGAVITAVVLLLAYYSGGYVAGRMARFSGARQGVAVWVWTIVIGVVAAIVVAASDVDLRVPAGVPALPVDQDALTLGGVVAGVAALVIALVGAVLGGLAGMRFHRKVDALTVEEPIA</sequence>
<feature type="compositionally biased region" description="Basic and acidic residues" evidence="1">
    <location>
        <begin position="81"/>
        <end position="103"/>
    </location>
</feature>
<keyword evidence="4" id="KW-1185">Reference proteome</keyword>
<feature type="transmembrane region" description="Helical" evidence="2">
    <location>
        <begin position="243"/>
        <end position="268"/>
    </location>
</feature>
<evidence type="ECO:0000313" key="3">
    <source>
        <dbReference type="EMBL" id="OLR93173.1"/>
    </source>
</evidence>
<comment type="caution">
    <text evidence="3">The sequence shown here is derived from an EMBL/GenBank/DDBJ whole genome shotgun (WGS) entry which is preliminary data.</text>
</comment>
<feature type="region of interest" description="Disordered" evidence="1">
    <location>
        <begin position="66"/>
        <end position="103"/>
    </location>
</feature>
<keyword evidence="2" id="KW-0812">Transmembrane</keyword>
<protein>
    <submittedName>
        <fullName evidence="3">Uncharacterized protein</fullName>
    </submittedName>
</protein>
<accession>A0A1Q9LME2</accession>
<keyword evidence="2" id="KW-0472">Membrane</keyword>
<name>A0A1Q9LME2_9PSEU</name>
<dbReference type="STRING" id="1193682.BJP25_16880"/>
<keyword evidence="2" id="KW-1133">Transmembrane helix</keyword>
<organism evidence="3 4">
    <name type="scientific">Actinokineospora bangkokensis</name>
    <dbReference type="NCBI Taxonomy" id="1193682"/>
    <lineage>
        <taxon>Bacteria</taxon>
        <taxon>Bacillati</taxon>
        <taxon>Actinomycetota</taxon>
        <taxon>Actinomycetes</taxon>
        <taxon>Pseudonocardiales</taxon>
        <taxon>Pseudonocardiaceae</taxon>
        <taxon>Actinokineospora</taxon>
    </lineage>
</organism>
<feature type="transmembrane region" description="Helical" evidence="2">
    <location>
        <begin position="167"/>
        <end position="192"/>
    </location>
</feature>
<dbReference type="EMBL" id="MKQR01000011">
    <property type="protein sequence ID" value="OLR93173.1"/>
    <property type="molecule type" value="Genomic_DNA"/>
</dbReference>
<feature type="compositionally biased region" description="Basic and acidic residues" evidence="1">
    <location>
        <begin position="13"/>
        <end position="23"/>
    </location>
</feature>
<dbReference type="Proteomes" id="UP000186040">
    <property type="component" value="Unassembled WGS sequence"/>
</dbReference>
<evidence type="ECO:0000256" key="1">
    <source>
        <dbReference type="SAM" id="MobiDB-lite"/>
    </source>
</evidence>
<feature type="region of interest" description="Disordered" evidence="1">
    <location>
        <begin position="1"/>
        <end position="38"/>
    </location>
</feature>
<gene>
    <name evidence="3" type="ORF">BJP25_16880</name>
</gene>
<dbReference type="AlphaFoldDB" id="A0A1Q9LME2"/>
<feature type="transmembrane region" description="Helical" evidence="2">
    <location>
        <begin position="123"/>
        <end position="147"/>
    </location>
</feature>
<feature type="transmembrane region" description="Helical" evidence="2">
    <location>
        <begin position="204"/>
        <end position="223"/>
    </location>
</feature>
<reference evidence="3 4" key="1">
    <citation type="submission" date="2016-10" db="EMBL/GenBank/DDBJ databases">
        <title>The Draft Genome Sequence of Actinokineospora bangkokensis 44EHWT reveals the biosynthetic pathway of antifungal compounds Thailandins with unusual extender unit butylmalonyl-CoA.</title>
        <authorList>
            <person name="Greule A."/>
            <person name="Intra B."/>
            <person name="Flemming S."/>
            <person name="Rommel M.G."/>
            <person name="Panbangred W."/>
            <person name="Bechthold A."/>
        </authorList>
    </citation>
    <scope>NUCLEOTIDE SEQUENCE [LARGE SCALE GENOMIC DNA]</scope>
    <source>
        <strain evidence="3 4">44EHW</strain>
    </source>
</reference>
<evidence type="ECO:0000313" key="4">
    <source>
        <dbReference type="Proteomes" id="UP000186040"/>
    </source>
</evidence>
<proteinExistence type="predicted"/>
<evidence type="ECO:0000256" key="2">
    <source>
        <dbReference type="SAM" id="Phobius"/>
    </source>
</evidence>